<dbReference type="SMART" id="SM00530">
    <property type="entry name" value="HTH_XRE"/>
    <property type="match status" value="1"/>
</dbReference>
<dbReference type="PROSITE" id="PS50943">
    <property type="entry name" value="HTH_CROC1"/>
    <property type="match status" value="1"/>
</dbReference>
<dbReference type="PANTHER" id="PTHR40455:SF1">
    <property type="entry name" value="ANTITOXIN HIGA"/>
    <property type="match status" value="1"/>
</dbReference>
<dbReference type="InterPro" id="IPR001387">
    <property type="entry name" value="Cro/C1-type_HTH"/>
</dbReference>
<protein>
    <submittedName>
        <fullName evidence="2">XRE family transcriptional regulator</fullName>
    </submittedName>
</protein>
<dbReference type="GO" id="GO:0006355">
    <property type="term" value="P:regulation of DNA-templated transcription"/>
    <property type="evidence" value="ECO:0007669"/>
    <property type="project" value="InterPro"/>
</dbReference>
<dbReference type="SUPFAM" id="SSF47413">
    <property type="entry name" value="lambda repressor-like DNA-binding domains"/>
    <property type="match status" value="1"/>
</dbReference>
<dbReference type="EMBL" id="NOXS01000035">
    <property type="protein sequence ID" value="OYQ16691.1"/>
    <property type="molecule type" value="Genomic_DNA"/>
</dbReference>
<proteinExistence type="predicted"/>
<organism evidence="2 3">
    <name type="scientific">Elstera cyanobacteriorum</name>
    <dbReference type="NCBI Taxonomy" id="2022747"/>
    <lineage>
        <taxon>Bacteria</taxon>
        <taxon>Pseudomonadati</taxon>
        <taxon>Pseudomonadota</taxon>
        <taxon>Alphaproteobacteria</taxon>
        <taxon>Rhodospirillales</taxon>
        <taxon>Rhodospirillaceae</taxon>
        <taxon>Elstera</taxon>
    </lineage>
</organism>
<dbReference type="CDD" id="cd00093">
    <property type="entry name" value="HTH_XRE"/>
    <property type="match status" value="1"/>
</dbReference>
<dbReference type="AlphaFoldDB" id="A0A255XIH4"/>
<accession>A0A255XIH4</accession>
<comment type="caution">
    <text evidence="2">The sequence shown here is derived from an EMBL/GenBank/DDBJ whole genome shotgun (WGS) entry which is preliminary data.</text>
</comment>
<dbReference type="PANTHER" id="PTHR40455">
    <property type="entry name" value="ANTITOXIN HIGA"/>
    <property type="match status" value="1"/>
</dbReference>
<dbReference type="Gene3D" id="1.10.260.40">
    <property type="entry name" value="lambda repressor-like DNA-binding domains"/>
    <property type="match status" value="1"/>
</dbReference>
<evidence type="ECO:0000313" key="2">
    <source>
        <dbReference type="EMBL" id="OYQ16691.1"/>
    </source>
</evidence>
<evidence type="ECO:0000259" key="1">
    <source>
        <dbReference type="PROSITE" id="PS50943"/>
    </source>
</evidence>
<dbReference type="OrthoDB" id="9796786at2"/>
<evidence type="ECO:0000313" key="3">
    <source>
        <dbReference type="Proteomes" id="UP000216361"/>
    </source>
</evidence>
<keyword evidence="3" id="KW-1185">Reference proteome</keyword>
<dbReference type="Pfam" id="PF01381">
    <property type="entry name" value="HTH_3"/>
    <property type="match status" value="1"/>
</dbReference>
<reference evidence="2 3" key="1">
    <citation type="submission" date="2017-07" db="EMBL/GenBank/DDBJ databases">
        <title>Elstera cyanobacteriorum sp. nov., a novel bacterium isolated from cyanobacterial aggregates in a eutrophic lake.</title>
        <authorList>
            <person name="Cai H."/>
        </authorList>
    </citation>
    <scope>NUCLEOTIDE SEQUENCE [LARGE SCALE GENOMIC DNA]</scope>
    <source>
        <strain evidence="2 3">TH019</strain>
    </source>
</reference>
<dbReference type="Proteomes" id="UP000216361">
    <property type="component" value="Unassembled WGS sequence"/>
</dbReference>
<feature type="domain" description="HTH cro/C1-type" evidence="1">
    <location>
        <begin position="64"/>
        <end position="117"/>
    </location>
</feature>
<dbReference type="GO" id="GO:0001046">
    <property type="term" value="F:core promoter sequence-specific DNA binding"/>
    <property type="evidence" value="ECO:0007669"/>
    <property type="project" value="TreeGrafter"/>
</dbReference>
<name>A0A255XIH4_9PROT</name>
<dbReference type="InterPro" id="IPR010982">
    <property type="entry name" value="Lambda_DNA-bd_dom_sf"/>
</dbReference>
<sequence length="130" mass="14888">MEPIRPLKTEADYEAALAEIEGYFENEPEIGSEAADRFDLLALVIEAYEQKHWPIEAVDAPDALRERMEAKGLTQKDLAEVLGSKSRASEVLNRRRHLTLEQAWKLHREWQIPADVLIHPYALKSNRATP</sequence>
<dbReference type="InterPro" id="IPR039060">
    <property type="entry name" value="Antitox_HigA"/>
</dbReference>
<dbReference type="RefSeq" id="WP_094410328.1">
    <property type="nucleotide sequence ID" value="NZ_BMJZ01000003.1"/>
</dbReference>
<gene>
    <name evidence="2" type="ORF">CHR90_17015</name>
</gene>